<keyword evidence="1" id="KW-0472">Membrane</keyword>
<accession>A0ABR4CE70</accession>
<organism evidence="2 3">
    <name type="scientific">Oculimacula yallundae</name>
    <dbReference type="NCBI Taxonomy" id="86028"/>
    <lineage>
        <taxon>Eukaryota</taxon>
        <taxon>Fungi</taxon>
        <taxon>Dikarya</taxon>
        <taxon>Ascomycota</taxon>
        <taxon>Pezizomycotina</taxon>
        <taxon>Leotiomycetes</taxon>
        <taxon>Helotiales</taxon>
        <taxon>Ploettnerulaceae</taxon>
        <taxon>Oculimacula</taxon>
    </lineage>
</organism>
<name>A0ABR4CE70_9HELO</name>
<dbReference type="Proteomes" id="UP001595075">
    <property type="component" value="Unassembled WGS sequence"/>
</dbReference>
<keyword evidence="1" id="KW-1133">Transmembrane helix</keyword>
<reference evidence="2 3" key="1">
    <citation type="journal article" date="2024" name="Commun. Biol.">
        <title>Comparative genomic analysis of thermophilic fungi reveals convergent evolutionary adaptations and gene losses.</title>
        <authorList>
            <person name="Steindorff A.S."/>
            <person name="Aguilar-Pontes M.V."/>
            <person name="Robinson A.J."/>
            <person name="Andreopoulos B."/>
            <person name="LaButti K."/>
            <person name="Kuo A."/>
            <person name="Mondo S."/>
            <person name="Riley R."/>
            <person name="Otillar R."/>
            <person name="Haridas S."/>
            <person name="Lipzen A."/>
            <person name="Grimwood J."/>
            <person name="Schmutz J."/>
            <person name="Clum A."/>
            <person name="Reid I.D."/>
            <person name="Moisan M.C."/>
            <person name="Butler G."/>
            <person name="Nguyen T.T.M."/>
            <person name="Dewar K."/>
            <person name="Conant G."/>
            <person name="Drula E."/>
            <person name="Henrissat B."/>
            <person name="Hansel C."/>
            <person name="Singer S."/>
            <person name="Hutchinson M.I."/>
            <person name="de Vries R.P."/>
            <person name="Natvig D.O."/>
            <person name="Powell A.J."/>
            <person name="Tsang A."/>
            <person name="Grigoriev I.V."/>
        </authorList>
    </citation>
    <scope>NUCLEOTIDE SEQUENCE [LARGE SCALE GENOMIC DNA]</scope>
    <source>
        <strain evidence="2 3">CBS 494.80</strain>
    </source>
</reference>
<keyword evidence="3" id="KW-1185">Reference proteome</keyword>
<feature type="transmembrane region" description="Helical" evidence="1">
    <location>
        <begin position="24"/>
        <end position="45"/>
    </location>
</feature>
<protein>
    <recommendedName>
        <fullName evidence="4">Transmembrane protein</fullName>
    </recommendedName>
</protein>
<evidence type="ECO:0000313" key="3">
    <source>
        <dbReference type="Proteomes" id="UP001595075"/>
    </source>
</evidence>
<evidence type="ECO:0008006" key="4">
    <source>
        <dbReference type="Google" id="ProtNLM"/>
    </source>
</evidence>
<sequence length="104" mass="11739">MDSNSRFREKFAQRVPLFLQDPSIWVPIIVGFYVLILGLCLTGALKRQKVSIRELKRERSNIFSMLDEASDDDNAVKPTISGQGKKRAGKKGVNLGDWENIGCR</sequence>
<gene>
    <name evidence="2" type="ORF">VTL71DRAFT_1986</name>
</gene>
<dbReference type="EMBL" id="JAZHXI010000010">
    <property type="protein sequence ID" value="KAL2067561.1"/>
    <property type="molecule type" value="Genomic_DNA"/>
</dbReference>
<comment type="caution">
    <text evidence="2">The sequence shown here is derived from an EMBL/GenBank/DDBJ whole genome shotgun (WGS) entry which is preliminary data.</text>
</comment>
<evidence type="ECO:0000313" key="2">
    <source>
        <dbReference type="EMBL" id="KAL2067561.1"/>
    </source>
</evidence>
<proteinExistence type="predicted"/>
<evidence type="ECO:0000256" key="1">
    <source>
        <dbReference type="SAM" id="Phobius"/>
    </source>
</evidence>
<keyword evidence="1" id="KW-0812">Transmembrane</keyword>